<reference evidence="10" key="2">
    <citation type="submission" date="2019-11" db="UniProtKB">
        <authorList>
            <consortium name="WormBaseParasite"/>
        </authorList>
    </citation>
    <scope>IDENTIFICATION</scope>
    <source>
        <strain evidence="10">Puerto Rican</strain>
    </source>
</reference>
<dbReference type="Pfam" id="PF13949">
    <property type="entry name" value="ALIX_LYPXL_bnd"/>
    <property type="match status" value="1"/>
</dbReference>
<dbReference type="Proteomes" id="UP000008854">
    <property type="component" value="Unassembled WGS sequence"/>
</dbReference>
<evidence type="ECO:0000259" key="7">
    <source>
        <dbReference type="PROSITE" id="PS50055"/>
    </source>
</evidence>
<feature type="compositionally biased region" description="Polar residues" evidence="6">
    <location>
        <begin position="1224"/>
        <end position="1237"/>
    </location>
</feature>
<feature type="compositionally biased region" description="Low complexity" evidence="6">
    <location>
        <begin position="1131"/>
        <end position="1142"/>
    </location>
</feature>
<dbReference type="Gene3D" id="1.25.40.280">
    <property type="entry name" value="alix/aip1 like domains"/>
    <property type="match status" value="1"/>
</dbReference>
<dbReference type="PROSITE" id="PS50055">
    <property type="entry name" value="TYR_PHOSPHATASE_PTP"/>
    <property type="match status" value="1"/>
</dbReference>
<dbReference type="GO" id="GO:0032456">
    <property type="term" value="P:endocytic recycling"/>
    <property type="evidence" value="ECO:0007669"/>
    <property type="project" value="TreeGrafter"/>
</dbReference>
<dbReference type="SUPFAM" id="SSF52799">
    <property type="entry name" value="(Phosphotyrosine protein) phosphatases II"/>
    <property type="match status" value="1"/>
</dbReference>
<dbReference type="InterPro" id="IPR003595">
    <property type="entry name" value="Tyr_Pase_cat"/>
</dbReference>
<dbReference type="CDD" id="cd09239">
    <property type="entry name" value="BRO1_HD-PTP_like"/>
    <property type="match status" value="1"/>
</dbReference>
<dbReference type="GO" id="GO:0005768">
    <property type="term" value="C:endosome"/>
    <property type="evidence" value="ECO:0007669"/>
    <property type="project" value="UniProtKB-SubCell"/>
</dbReference>
<feature type="region of interest" description="Disordered" evidence="6">
    <location>
        <begin position="1788"/>
        <end position="1812"/>
    </location>
</feature>
<feature type="domain" description="Tyrosine-protein phosphatase" evidence="7">
    <location>
        <begin position="1371"/>
        <end position="1677"/>
    </location>
</feature>
<keyword evidence="3" id="KW-0963">Cytoplasm</keyword>
<dbReference type="InterPro" id="IPR038499">
    <property type="entry name" value="BRO1_sf"/>
</dbReference>
<dbReference type="Gene3D" id="1.20.140.50">
    <property type="entry name" value="alix/aip1 like domains"/>
    <property type="match status" value="1"/>
</dbReference>
<dbReference type="InParanoid" id="A0A5K4F9T2"/>
<dbReference type="GO" id="GO:0004725">
    <property type="term" value="F:protein tyrosine phosphatase activity"/>
    <property type="evidence" value="ECO:0007669"/>
    <property type="project" value="InterPro"/>
</dbReference>
<dbReference type="STRING" id="6183.A0A5K4F9T2"/>
<accession>A0A5K4F9T2</accession>
<dbReference type="InterPro" id="IPR004328">
    <property type="entry name" value="BRO1_dom"/>
</dbReference>
<feature type="region of interest" description="Disordered" evidence="6">
    <location>
        <begin position="1863"/>
        <end position="1898"/>
    </location>
</feature>
<reference evidence="9" key="1">
    <citation type="journal article" date="2012" name="PLoS Negl. Trop. Dis.">
        <title>A systematically improved high quality genome and transcriptome of the human blood fluke Schistosoma mansoni.</title>
        <authorList>
            <person name="Protasio A.V."/>
            <person name="Tsai I.J."/>
            <person name="Babbage A."/>
            <person name="Nichol S."/>
            <person name="Hunt M."/>
            <person name="Aslett M.A."/>
            <person name="De Silva N."/>
            <person name="Velarde G.S."/>
            <person name="Anderson T.J."/>
            <person name="Clark R.C."/>
            <person name="Davidson C."/>
            <person name="Dillon G.P."/>
            <person name="Holroyd N.E."/>
            <person name="LoVerde P.T."/>
            <person name="Lloyd C."/>
            <person name="McQuillan J."/>
            <person name="Oliveira G."/>
            <person name="Otto T.D."/>
            <person name="Parker-Manuel S.J."/>
            <person name="Quail M.A."/>
            <person name="Wilson R.A."/>
            <person name="Zerlotini A."/>
            <person name="Dunne D.W."/>
            <person name="Berriman M."/>
        </authorList>
    </citation>
    <scope>NUCLEOTIDE SEQUENCE [LARGE SCALE GENOMIC DNA]</scope>
    <source>
        <strain evidence="9">Puerto Rican</strain>
    </source>
</reference>
<evidence type="ECO:0000256" key="4">
    <source>
        <dbReference type="ARBA" id="ARBA00022753"/>
    </source>
</evidence>
<feature type="domain" description="BRO1" evidence="8">
    <location>
        <begin position="8"/>
        <end position="408"/>
    </location>
</feature>
<dbReference type="SMART" id="SM00194">
    <property type="entry name" value="PTPc"/>
    <property type="match status" value="1"/>
</dbReference>
<feature type="coiled-coil region" evidence="5">
    <location>
        <begin position="697"/>
        <end position="724"/>
    </location>
</feature>
<evidence type="ECO:0000256" key="2">
    <source>
        <dbReference type="ARBA" id="ARBA00004496"/>
    </source>
</evidence>
<proteinExistence type="predicted"/>
<organism evidence="9 10">
    <name type="scientific">Schistosoma mansoni</name>
    <name type="common">Blood fluke</name>
    <dbReference type="NCBI Taxonomy" id="6183"/>
    <lineage>
        <taxon>Eukaryota</taxon>
        <taxon>Metazoa</taxon>
        <taxon>Spiralia</taxon>
        <taxon>Lophotrochozoa</taxon>
        <taxon>Platyhelminthes</taxon>
        <taxon>Trematoda</taxon>
        <taxon>Digenea</taxon>
        <taxon>Strigeidida</taxon>
        <taxon>Schistosomatoidea</taxon>
        <taxon>Schistosomatidae</taxon>
        <taxon>Schistosoma</taxon>
    </lineage>
</organism>
<dbReference type="InterPro" id="IPR000242">
    <property type="entry name" value="PTP_cat"/>
</dbReference>
<dbReference type="InterPro" id="IPR025304">
    <property type="entry name" value="ALIX_V_dom"/>
</dbReference>
<evidence type="ECO:0000256" key="5">
    <source>
        <dbReference type="SAM" id="Coils"/>
    </source>
</evidence>
<dbReference type="PANTHER" id="PTHR23030:SF30">
    <property type="entry name" value="TYROSINE-PROTEIN PHOSPHATASE NON-RECEPTOR TYPE 23"/>
    <property type="match status" value="1"/>
</dbReference>
<dbReference type="InterPro" id="IPR029021">
    <property type="entry name" value="Prot-tyrosine_phosphatase-like"/>
</dbReference>
<feature type="compositionally biased region" description="Polar residues" evidence="6">
    <location>
        <begin position="1799"/>
        <end position="1812"/>
    </location>
</feature>
<dbReference type="GO" id="GO:0045022">
    <property type="term" value="P:early endosome to late endosome transport"/>
    <property type="evidence" value="ECO:0007669"/>
    <property type="project" value="TreeGrafter"/>
</dbReference>
<dbReference type="GO" id="GO:0043328">
    <property type="term" value="P:protein transport to vacuole involved in ubiquitin-dependent protein catabolic process via the multivesicular body sorting pathway"/>
    <property type="evidence" value="ECO:0007669"/>
    <property type="project" value="TreeGrafter"/>
</dbReference>
<dbReference type="PANTHER" id="PTHR23030">
    <property type="entry name" value="PCD6 INTERACTING PROTEIN-RELATED"/>
    <property type="match status" value="1"/>
</dbReference>
<comment type="subcellular location">
    <subcellularLocation>
        <location evidence="2">Cytoplasm</location>
    </subcellularLocation>
    <subcellularLocation>
        <location evidence="1">Endosome</location>
    </subcellularLocation>
</comment>
<feature type="coiled-coil region" evidence="5">
    <location>
        <begin position="563"/>
        <end position="590"/>
    </location>
</feature>
<keyword evidence="5" id="KW-0175">Coiled coil</keyword>
<keyword evidence="4" id="KW-0967">Endosome</keyword>
<keyword evidence="9" id="KW-1185">Reference proteome</keyword>
<evidence type="ECO:0000313" key="10">
    <source>
        <dbReference type="WBParaSite" id="Smp_341230.1"/>
    </source>
</evidence>
<dbReference type="Gene3D" id="1.20.120.560">
    <property type="entry name" value="alix/aip1 in complex with the ypdl late domain"/>
    <property type="match status" value="1"/>
</dbReference>
<feature type="region of interest" description="Disordered" evidence="6">
    <location>
        <begin position="1124"/>
        <end position="1146"/>
    </location>
</feature>
<feature type="region of interest" description="Disordered" evidence="6">
    <location>
        <begin position="1194"/>
        <end position="1237"/>
    </location>
</feature>
<dbReference type="PROSITE" id="PS51180">
    <property type="entry name" value="BRO1"/>
    <property type="match status" value="1"/>
</dbReference>
<dbReference type="CDD" id="cd09234">
    <property type="entry name" value="V_HD-PTP_like"/>
    <property type="match status" value="1"/>
</dbReference>
<dbReference type="OMA" id="XESTALE"/>
<evidence type="ECO:0000259" key="8">
    <source>
        <dbReference type="PROSITE" id="PS51180"/>
    </source>
</evidence>
<dbReference type="SMART" id="SM01041">
    <property type="entry name" value="BRO1"/>
    <property type="match status" value="1"/>
</dbReference>
<feature type="compositionally biased region" description="Low complexity" evidence="6">
    <location>
        <begin position="1866"/>
        <end position="1880"/>
    </location>
</feature>
<sequence length="1913" mass="215096">MDGLPRLPAVGLPMKKSEFVPDLQPLKKYIEVQYQQSSSLFEKEFNSFLSLRKYACEPSVDYTGLSQLKRYYAQLQLLKGRFHFSAATCTDVTWKWQDIFSDCLLESSDIRFEEASVMYNIAALHSILGVKEKRADADSMKIACTHFQCASWALNTLVERHLPVSGATDLTSELMLLFGSLMLAQAQECVVEKSILDNRPANVTAKLSQYIMEVYENVGAQLLGFESNDKIVLPKYSKEWRRRCQIKTSFYSSLTAYYAGINEEENKVYGKAIAWFKLANNRMEDCKTNAKNFKDSDNSSMMTSGGTYRASATYAGELISNKLTSSTKDNDFIYHELIPKIESLEQIKGVCIVKGVPFDHNDIEVRGPDIFHRLIPMNVLESASIYSEMKASLLRTLTGEVDTKEDELDKFLSTLYLDTTKMLAGDPPFPQSLYNLFARMDSVDRDPNGELSKQLKSLVNLSVDGDSEFENLSIKMKDVEEFFDMLVTTKGSEKTKNFNVIVKNFKERFKTLSDANEQAKQSNNQLKELITNQLQSFDILKISLEEFIKKLPSVNNLITDSTLNNIAKESQRLFDKVNEMRQQRVELINQLRTNLHLDDVDSDLLIIPDEVKQDLNSWFENRLKSKHDHLVNIIKQNLKAQENIQSALIDLNAEFAPKWTELSEIRTKRSEQIDNILLAGEAFDGILSKSKQGIDFYNTLINQLKDLDKEIDQFIEDLNKQLSLSMDELSKPVSNLTIGTTPQLPTASTPSFPTLGDYMKAMRPTTVPTHPNMYMGPMGWPVPTLTSRQPNQQLNLPTNPATVSSPFATTSISPNHSVVNSFVPSVSPDVYYKQKNVSQHFPYHPTAQPPFRGPMTYTPMYNSQQFPTTGVNIQPAAVPMPGSSYAAGFQTTNPMQTAVHRSPTVAYGAPQVVNMVNPLVPPCQRPNTFLPQTTNMPPSQPNNISGTFESRFLPNIPRIPVLTSTTTSSLSQFPIPVNSRFSQPNNFIQTSIRSTNPLVSPNYSSTNSNQFPPQSVWPYQSINNNLTYQNPPQNYSKTLPTENFNMVGIRYRQSNSPFPNTLSYQNPMPHINNSSVNPGQISIASQHSYTTLPNHSQSIHPVSQCNTNATTQSLLPTNVTQTYINSQYPDSNSNNSTEKTSNQIKPFNSESSLTVLDTDDDAYLSSRLKSISPIEPQVLTKDDLDAKLREERLRETYSGNSNSPSLSTSTSNLIKSSSSSSSNFTTVNENKNSSLNPIQSDPLASSIVTPNSINCQPVLSKFPPPELLSDPLVLNQFITSAELLLTWLENPNELISTGDSDIPVTSSNFTTTTTTTTTNTNTNTTNTNTTTITRLNKAWQKVQTLANSFTTSIYFNGKRPTHAIALCCPSKNRNQNYVPYDNNRVILKSLKNDYINASYIDFQYHLGDWCPRYIIAQAPMIKTIIDFWTMILEQNCEIVVTLIPSRMNCTTTTTTNNNNNKSFYSSISSGEGTFNDNDEHDPLRIPVYLPDNKTGAKLSLPGSNLEIRLQSIKQSSIEGNTMLQDDHRDIQMNDSNRHFNSSTQYHHHPWTERIITVQDFNTKTTRSLVHFTYHHPFPLNIPSSDDHNTNNSMNDPNIVQLVTFIHHVHNYYKQQRNLIHPIVVVCEYGAELSGIFITASVGILHADILGSMSDVFTIAGYLCQQRYGVLNNSYQLYNAARLIGYSAIETLAKKDIVIGPRHRSSSTLTTTTTTTMNNSEANSSITNSTQFNINNPLDNLFSKQFLKLDDLISVVDKWSTSNKSGLTTSYGVENDDSNQATLKNEMPVNDEQQQQQQQPIDKSNVNPSTIISLSDHQPNLLSQSSEINKQTDNSKLPEHLINLNNLTKNATYNKRYTRQDFEDLFNSSPSSSSTTTTTTTELHHHESELNSNDPLNKLDPLWNSKFIEHSVNS</sequence>
<name>A0A5K4F9T2_SCHMA</name>
<dbReference type="AlphaFoldDB" id="A0A5K4F9T2"/>
<feature type="coiled-coil region" evidence="5">
    <location>
        <begin position="502"/>
        <end position="536"/>
    </location>
</feature>
<dbReference type="WBParaSite" id="Smp_341230.1">
    <property type="protein sequence ID" value="Smp_341230.1"/>
    <property type="gene ID" value="Smp_341230"/>
</dbReference>
<evidence type="ECO:0000256" key="3">
    <source>
        <dbReference type="ARBA" id="ARBA00022490"/>
    </source>
</evidence>
<dbReference type="FunCoup" id="A0A5K4F9T2">
    <property type="interactions" value="1041"/>
</dbReference>
<dbReference type="Pfam" id="PF00102">
    <property type="entry name" value="Y_phosphatase"/>
    <property type="match status" value="2"/>
</dbReference>
<evidence type="ECO:0000313" key="9">
    <source>
        <dbReference type="Proteomes" id="UP000008854"/>
    </source>
</evidence>
<evidence type="ECO:0000256" key="6">
    <source>
        <dbReference type="SAM" id="MobiDB-lite"/>
    </source>
</evidence>
<feature type="compositionally biased region" description="Low complexity" evidence="6">
    <location>
        <begin position="1196"/>
        <end position="1223"/>
    </location>
</feature>
<dbReference type="SMART" id="SM00404">
    <property type="entry name" value="PTPc_motif"/>
    <property type="match status" value="1"/>
</dbReference>
<evidence type="ECO:0000256" key="1">
    <source>
        <dbReference type="ARBA" id="ARBA00004177"/>
    </source>
</evidence>
<dbReference type="Gene3D" id="3.90.190.10">
    <property type="entry name" value="Protein tyrosine phosphatase superfamily"/>
    <property type="match status" value="1"/>
</dbReference>
<protein>
    <submittedName>
        <fullName evidence="10">BRO1 domain-containing protein</fullName>
    </submittedName>
</protein>
<dbReference type="Pfam" id="PF03097">
    <property type="entry name" value="BRO1"/>
    <property type="match status" value="1"/>
</dbReference>